<dbReference type="PANTHER" id="PTHR43163">
    <property type="entry name" value="DIPEPTIDE TRANSPORT SYSTEM PERMEASE PROTEIN DPPB-RELATED"/>
    <property type="match status" value="1"/>
</dbReference>
<dbReference type="GO" id="GO:0055085">
    <property type="term" value="P:transmembrane transport"/>
    <property type="evidence" value="ECO:0007669"/>
    <property type="project" value="InterPro"/>
</dbReference>
<evidence type="ECO:0000259" key="8">
    <source>
        <dbReference type="PROSITE" id="PS50928"/>
    </source>
</evidence>
<comment type="subcellular location">
    <subcellularLocation>
        <location evidence="1 7">Cell membrane</location>
        <topology evidence="1 7">Multi-pass membrane protein</topology>
    </subcellularLocation>
</comment>
<keyword evidence="2 7" id="KW-0813">Transport</keyword>
<evidence type="ECO:0000313" key="9">
    <source>
        <dbReference type="EMBL" id="AEW05461.1"/>
    </source>
</evidence>
<evidence type="ECO:0000313" key="10">
    <source>
        <dbReference type="Proteomes" id="UP000005439"/>
    </source>
</evidence>
<dbReference type="PROSITE" id="PS50928">
    <property type="entry name" value="ABC_TM1"/>
    <property type="match status" value="1"/>
</dbReference>
<dbReference type="Pfam" id="PF19300">
    <property type="entry name" value="BPD_transp_1_N"/>
    <property type="match status" value="1"/>
</dbReference>
<dbReference type="HOGENOM" id="CLU_036879_1_2_9"/>
<dbReference type="AlphaFoldDB" id="G8U1E1"/>
<feature type="transmembrane region" description="Helical" evidence="7">
    <location>
        <begin position="284"/>
        <end position="307"/>
    </location>
</feature>
<evidence type="ECO:0000256" key="5">
    <source>
        <dbReference type="ARBA" id="ARBA00022989"/>
    </source>
</evidence>
<dbReference type="STRING" id="679936.Sulac_1971"/>
<dbReference type="SUPFAM" id="SSF161098">
    <property type="entry name" value="MetI-like"/>
    <property type="match status" value="1"/>
</dbReference>
<sequence>MTRYIIRRLLEAVPAILGVTIISFILLHIVPGNPVRLLLGQRYTPQRAAILAHSLGLNKPLWQQYLIWLWDALHGNFQYSYVYDKPVFTLIWQTLPHTLELVATAIILAHIVSIFLGTLQAYYADSWLDRILTVVTYFLYSMPTFWIGILVIEFFAINLGWFPSGGITSPTNPNPGFWSYVYHLVLPSLTLIVTTVAGWGRYMRSSMRETLIQDYIRTARAKGNSEFRVLFIHALRNSVLPLITLFGLSLPNLFGGALVTEEIFNYPGMGLLYWDAANDRDYPVLLAIIVFLGFITILGNLIADLLYSMVDPRITYN</sequence>
<keyword evidence="5 7" id="KW-1133">Transmembrane helix</keyword>
<dbReference type="PATRIC" id="fig|679936.5.peg.2034"/>
<feature type="transmembrane region" description="Helical" evidence="7">
    <location>
        <begin position="239"/>
        <end position="264"/>
    </location>
</feature>
<dbReference type="Gene3D" id="1.10.3720.10">
    <property type="entry name" value="MetI-like"/>
    <property type="match status" value="1"/>
</dbReference>
<gene>
    <name evidence="9" type="ordered locus">Sulac_1971</name>
</gene>
<keyword evidence="3" id="KW-1003">Cell membrane</keyword>
<proteinExistence type="inferred from homology"/>
<feature type="transmembrane region" description="Helical" evidence="7">
    <location>
        <begin position="177"/>
        <end position="199"/>
    </location>
</feature>
<evidence type="ECO:0000256" key="7">
    <source>
        <dbReference type="RuleBase" id="RU363032"/>
    </source>
</evidence>
<name>G8U1E1_SULAD</name>
<feature type="transmembrane region" description="Helical" evidence="7">
    <location>
        <begin position="101"/>
        <end position="123"/>
    </location>
</feature>
<keyword evidence="10" id="KW-1185">Reference proteome</keyword>
<evidence type="ECO:0000256" key="4">
    <source>
        <dbReference type="ARBA" id="ARBA00022692"/>
    </source>
</evidence>
<feature type="transmembrane region" description="Helical" evidence="7">
    <location>
        <begin position="12"/>
        <end position="30"/>
    </location>
</feature>
<evidence type="ECO:0000256" key="2">
    <source>
        <dbReference type="ARBA" id="ARBA00022448"/>
    </source>
</evidence>
<evidence type="ECO:0000256" key="1">
    <source>
        <dbReference type="ARBA" id="ARBA00004651"/>
    </source>
</evidence>
<reference evidence="9 10" key="2">
    <citation type="journal article" date="2012" name="Stand. Genomic Sci.">
        <title>Complete genome sequence of the moderately thermophilic mineral-sulfide-oxidizing firmicute Sulfobacillus acidophilus type strain (NAL(T)).</title>
        <authorList>
            <person name="Anderson I."/>
            <person name="Chertkov O."/>
            <person name="Chen A."/>
            <person name="Saunders E."/>
            <person name="Lapidus A."/>
            <person name="Nolan M."/>
            <person name="Lucas S."/>
            <person name="Hammon N."/>
            <person name="Deshpande S."/>
            <person name="Cheng J.F."/>
            <person name="Han C."/>
            <person name="Tapia R."/>
            <person name="Goodwin L.A."/>
            <person name="Pitluck S."/>
            <person name="Liolios K."/>
            <person name="Pagani I."/>
            <person name="Ivanova N."/>
            <person name="Mikhailova N."/>
            <person name="Pati A."/>
            <person name="Palaniappan K."/>
            <person name="Land M."/>
            <person name="Pan C."/>
            <person name="Rohde M."/>
            <person name="Pukall R."/>
            <person name="Goker M."/>
            <person name="Detter J.C."/>
            <person name="Woyke T."/>
            <person name="Bristow J."/>
            <person name="Eisen J.A."/>
            <person name="Markowitz V."/>
            <person name="Hugenholtz P."/>
            <person name="Kyrpides N.C."/>
            <person name="Klenk H.P."/>
            <person name="Mavromatis K."/>
        </authorList>
    </citation>
    <scope>NUCLEOTIDE SEQUENCE [LARGE SCALE GENOMIC DNA]</scope>
    <source>
        <strain evidence="10">ATCC 700253 / DSM 10332 / NAL</strain>
    </source>
</reference>
<feature type="transmembrane region" description="Helical" evidence="7">
    <location>
        <begin position="135"/>
        <end position="157"/>
    </location>
</feature>
<reference evidence="10" key="1">
    <citation type="submission" date="2011-12" db="EMBL/GenBank/DDBJ databases">
        <title>The complete genome of chromosome of Sulfobacillus acidophilus DSM 10332.</title>
        <authorList>
            <person name="Lucas S."/>
            <person name="Han J."/>
            <person name="Lapidus A."/>
            <person name="Bruce D."/>
            <person name="Goodwin L."/>
            <person name="Pitluck S."/>
            <person name="Peters L."/>
            <person name="Kyrpides N."/>
            <person name="Mavromatis K."/>
            <person name="Ivanova N."/>
            <person name="Mikhailova N."/>
            <person name="Chertkov O."/>
            <person name="Saunders E."/>
            <person name="Detter J.C."/>
            <person name="Tapia R."/>
            <person name="Han C."/>
            <person name="Land M."/>
            <person name="Hauser L."/>
            <person name="Markowitz V."/>
            <person name="Cheng J.-F."/>
            <person name="Hugenholtz P."/>
            <person name="Woyke T."/>
            <person name="Wu D."/>
            <person name="Pukall R."/>
            <person name="Gehrich-Schroeter G."/>
            <person name="Schneider S."/>
            <person name="Klenk H.-P."/>
            <person name="Eisen J.A."/>
        </authorList>
    </citation>
    <scope>NUCLEOTIDE SEQUENCE [LARGE SCALE GENOMIC DNA]</scope>
    <source>
        <strain evidence="10">ATCC 700253 / DSM 10332 / NAL</strain>
    </source>
</reference>
<dbReference type="KEGG" id="sap:Sulac_1971"/>
<feature type="domain" description="ABC transmembrane type-1" evidence="8">
    <location>
        <begin position="95"/>
        <end position="303"/>
    </location>
</feature>
<dbReference type="EMBL" id="CP003179">
    <property type="protein sequence ID" value="AEW05461.1"/>
    <property type="molecule type" value="Genomic_DNA"/>
</dbReference>
<comment type="similarity">
    <text evidence="7">Belongs to the binding-protein-dependent transport system permease family.</text>
</comment>
<evidence type="ECO:0000256" key="6">
    <source>
        <dbReference type="ARBA" id="ARBA00023136"/>
    </source>
</evidence>
<dbReference type="PANTHER" id="PTHR43163:SF6">
    <property type="entry name" value="DIPEPTIDE TRANSPORT SYSTEM PERMEASE PROTEIN DPPB-RELATED"/>
    <property type="match status" value="1"/>
</dbReference>
<dbReference type="GO" id="GO:0005886">
    <property type="term" value="C:plasma membrane"/>
    <property type="evidence" value="ECO:0007669"/>
    <property type="project" value="UniProtKB-SubCell"/>
</dbReference>
<protein>
    <submittedName>
        <fullName evidence="9">ABC-type transporter, integral membrane subunit</fullName>
    </submittedName>
</protein>
<evidence type="ECO:0000256" key="3">
    <source>
        <dbReference type="ARBA" id="ARBA00022475"/>
    </source>
</evidence>
<accession>G8U1E1</accession>
<keyword evidence="4 7" id="KW-0812">Transmembrane</keyword>
<dbReference type="Proteomes" id="UP000005439">
    <property type="component" value="Chromosome"/>
</dbReference>
<dbReference type="InterPro" id="IPR045621">
    <property type="entry name" value="BPD_transp_1_N"/>
</dbReference>
<dbReference type="InterPro" id="IPR035906">
    <property type="entry name" value="MetI-like_sf"/>
</dbReference>
<keyword evidence="6 7" id="KW-0472">Membrane</keyword>
<dbReference type="CDD" id="cd06261">
    <property type="entry name" value="TM_PBP2"/>
    <property type="match status" value="1"/>
</dbReference>
<dbReference type="Pfam" id="PF00528">
    <property type="entry name" value="BPD_transp_1"/>
    <property type="match status" value="1"/>
</dbReference>
<dbReference type="InterPro" id="IPR000515">
    <property type="entry name" value="MetI-like"/>
</dbReference>
<organism evidence="9 10">
    <name type="scientific">Sulfobacillus acidophilus (strain ATCC 700253 / DSM 10332 / NAL)</name>
    <dbReference type="NCBI Taxonomy" id="679936"/>
    <lineage>
        <taxon>Bacteria</taxon>
        <taxon>Bacillati</taxon>
        <taxon>Bacillota</taxon>
        <taxon>Clostridia</taxon>
        <taxon>Eubacteriales</taxon>
        <taxon>Clostridiales Family XVII. Incertae Sedis</taxon>
        <taxon>Sulfobacillus</taxon>
    </lineage>
</organism>